<dbReference type="Gene3D" id="2.40.50.1070">
    <property type="match status" value="1"/>
</dbReference>
<proteinExistence type="inferred from homology"/>
<dbReference type="PANTHER" id="PTHR11061:SF30">
    <property type="entry name" value="TRNA (URACIL(54)-C(5))-METHYLTRANSFERASE"/>
    <property type="match status" value="1"/>
</dbReference>
<feature type="binding site" evidence="4">
    <location>
        <position position="217"/>
    </location>
    <ligand>
        <name>S-adenosyl-L-methionine</name>
        <dbReference type="ChEBI" id="CHEBI:59789"/>
    </ligand>
</feature>
<dbReference type="PROSITE" id="PS01230">
    <property type="entry name" value="TRMA_1"/>
    <property type="match status" value="1"/>
</dbReference>
<dbReference type="GO" id="GO:0032259">
    <property type="term" value="P:methylation"/>
    <property type="evidence" value="ECO:0007669"/>
    <property type="project" value="UniProtKB-KW"/>
</dbReference>
<feature type="binding site" evidence="4">
    <location>
        <position position="246"/>
    </location>
    <ligand>
        <name>S-adenosyl-L-methionine</name>
        <dbReference type="ChEBI" id="CHEBI:59789"/>
    </ligand>
</feature>
<evidence type="ECO:0000313" key="6">
    <source>
        <dbReference type="EMBL" id="KKR99004.1"/>
    </source>
</evidence>
<keyword evidence="1 4" id="KW-0489">Methyltransferase</keyword>
<dbReference type="PATRIC" id="fig|1618983.3.peg.609"/>
<dbReference type="GO" id="GO:0009451">
    <property type="term" value="P:RNA modification"/>
    <property type="evidence" value="ECO:0007669"/>
    <property type="project" value="UniProtKB-ARBA"/>
</dbReference>
<dbReference type="PROSITE" id="PS51687">
    <property type="entry name" value="SAM_MT_RNA_M5U"/>
    <property type="match status" value="1"/>
</dbReference>
<dbReference type="InterPro" id="IPR010280">
    <property type="entry name" value="U5_MeTrfase_fam"/>
</dbReference>
<evidence type="ECO:0000256" key="1">
    <source>
        <dbReference type="ARBA" id="ARBA00022603"/>
    </source>
</evidence>
<evidence type="ECO:0000256" key="2">
    <source>
        <dbReference type="ARBA" id="ARBA00022679"/>
    </source>
</evidence>
<dbReference type="CDD" id="cd02440">
    <property type="entry name" value="AdoMet_MTases"/>
    <property type="match status" value="1"/>
</dbReference>
<comment type="similarity">
    <text evidence="4">Belongs to the class I-like SAM-binding methyltransferase superfamily. RNA M5U methyltransferase family.</text>
</comment>
<evidence type="ECO:0000313" key="7">
    <source>
        <dbReference type="Proteomes" id="UP000033930"/>
    </source>
</evidence>
<dbReference type="SUPFAM" id="SSF53335">
    <property type="entry name" value="S-adenosyl-L-methionine-dependent methyltransferases"/>
    <property type="match status" value="1"/>
</dbReference>
<comment type="caution">
    <text evidence="6">The sequence shown here is derived from an EMBL/GenBank/DDBJ whole genome shotgun (WGS) entry which is preliminary data.</text>
</comment>
<dbReference type="InterPro" id="IPR030391">
    <property type="entry name" value="MeTrfase_TrmA_CS"/>
</dbReference>
<feature type="binding site" evidence="4">
    <location>
        <position position="310"/>
    </location>
    <ligand>
        <name>S-adenosyl-L-methionine</name>
        <dbReference type="ChEBI" id="CHEBI:59789"/>
    </ligand>
</feature>
<dbReference type="GO" id="GO:0008757">
    <property type="term" value="F:S-adenosylmethionine-dependent methyltransferase activity"/>
    <property type="evidence" value="ECO:0007669"/>
    <property type="project" value="UniProtKB-ARBA"/>
</dbReference>
<evidence type="ECO:0000256" key="3">
    <source>
        <dbReference type="ARBA" id="ARBA00022691"/>
    </source>
</evidence>
<feature type="binding site" evidence="4">
    <location>
        <position position="267"/>
    </location>
    <ligand>
        <name>S-adenosyl-L-methionine</name>
        <dbReference type="ChEBI" id="CHEBI:59789"/>
    </ligand>
</feature>
<dbReference type="GO" id="GO:0006396">
    <property type="term" value="P:RNA processing"/>
    <property type="evidence" value="ECO:0007669"/>
    <property type="project" value="InterPro"/>
</dbReference>
<sequence length="379" mass="42608">MPCPNKDLCGSCGWSHIPYEKQLEQKLSDINGSFKLKKLSVGGNPLRCTEILPSAKAEHYRNRMDFVIDFQGKVGLREKGKWWRVIDNHPCFIADEKIDELFYKVRSWAQTAGLSYFDRKAHTGLLRYGSIRCASTGQTMINIITSAPTDESEKNQARSAIETLGQQTHPTTLIWSINHTISDVSFGDELKAIIGNGSIEEEINGLRYTISPNAFFQTNSSTAPLLLQTVQEFAGDVSGKTVLDLYCGTGFFAISFAGKAKKTIGVELVPEAIVDARQNAKLNNVGIEFHDAKTEEFDWKKLNPDIVILDPPRSGMHDKALQDIIKARPQTIVYVSCNYKNFARELIMLQEFYKVTAMRAIDMFPHTPHVELVTRLELK</sequence>
<feature type="active site" evidence="5">
    <location>
        <position position="337"/>
    </location>
</feature>
<gene>
    <name evidence="6" type="ORF">UU50_C0012G0052</name>
</gene>
<dbReference type="GO" id="GO:0008173">
    <property type="term" value="F:RNA methyltransferase activity"/>
    <property type="evidence" value="ECO:0007669"/>
    <property type="project" value="InterPro"/>
</dbReference>
<protein>
    <submittedName>
        <fullName evidence="6">23S rRNA (Uracil-5-)-methyltransferase</fullName>
    </submittedName>
</protein>
<dbReference type="Proteomes" id="UP000033930">
    <property type="component" value="Unassembled WGS sequence"/>
</dbReference>
<keyword evidence="3 4" id="KW-0949">S-adenosyl-L-methionine</keyword>
<feature type="active site" description="Nucleophile" evidence="4">
    <location>
        <position position="337"/>
    </location>
</feature>
<dbReference type="PANTHER" id="PTHR11061">
    <property type="entry name" value="RNA M5U METHYLTRANSFERASE"/>
    <property type="match status" value="1"/>
</dbReference>
<dbReference type="NCBIfam" id="TIGR00479">
    <property type="entry name" value="rumA"/>
    <property type="match status" value="1"/>
</dbReference>
<accession>A0A0G0VDN1</accession>
<name>A0A0G0VDN1_9BACT</name>
<dbReference type="Pfam" id="PF05958">
    <property type="entry name" value="tRNA_U5-meth_tr"/>
    <property type="match status" value="1"/>
</dbReference>
<dbReference type="InterPro" id="IPR029063">
    <property type="entry name" value="SAM-dependent_MTases_sf"/>
</dbReference>
<dbReference type="EMBL" id="LCAW01000012">
    <property type="protein sequence ID" value="KKR99004.1"/>
    <property type="molecule type" value="Genomic_DNA"/>
</dbReference>
<dbReference type="PROSITE" id="PS01231">
    <property type="entry name" value="TRMA_2"/>
    <property type="match status" value="1"/>
</dbReference>
<evidence type="ECO:0000256" key="4">
    <source>
        <dbReference type="PROSITE-ProRule" id="PRU01024"/>
    </source>
</evidence>
<keyword evidence="2 4" id="KW-0808">Transferase</keyword>
<dbReference type="InterPro" id="IPR030390">
    <property type="entry name" value="MeTrfase_TrmA_AS"/>
</dbReference>
<organism evidence="6 7">
    <name type="scientific">Candidatus Uhrbacteria bacterium GW2011_GWC1_41_20</name>
    <dbReference type="NCBI Taxonomy" id="1618983"/>
    <lineage>
        <taxon>Bacteria</taxon>
        <taxon>Candidatus Uhriibacteriota</taxon>
    </lineage>
</organism>
<reference evidence="6 7" key="1">
    <citation type="journal article" date="2015" name="Nature">
        <title>rRNA introns, odd ribosomes, and small enigmatic genomes across a large radiation of phyla.</title>
        <authorList>
            <person name="Brown C.T."/>
            <person name="Hug L.A."/>
            <person name="Thomas B.C."/>
            <person name="Sharon I."/>
            <person name="Castelle C.J."/>
            <person name="Singh A."/>
            <person name="Wilkins M.J."/>
            <person name="Williams K.H."/>
            <person name="Banfield J.F."/>
        </authorList>
    </citation>
    <scope>NUCLEOTIDE SEQUENCE [LARGE SCALE GENOMIC DNA]</scope>
</reference>
<dbReference type="AlphaFoldDB" id="A0A0G0VDN1"/>
<dbReference type="Gene3D" id="3.40.50.150">
    <property type="entry name" value="Vaccinia Virus protein VP39"/>
    <property type="match status" value="1"/>
</dbReference>
<evidence type="ECO:0000256" key="5">
    <source>
        <dbReference type="PROSITE-ProRule" id="PRU10015"/>
    </source>
</evidence>